<dbReference type="PATRIC" id="fig|1618488.3.peg.1001"/>
<dbReference type="EMBL" id="LBTX01000030">
    <property type="protein sequence ID" value="KKQ48533.1"/>
    <property type="molecule type" value="Genomic_DNA"/>
</dbReference>
<evidence type="ECO:0000313" key="2">
    <source>
        <dbReference type="EMBL" id="KKQ48533.1"/>
    </source>
</evidence>
<evidence type="ECO:0000313" key="3">
    <source>
        <dbReference type="Proteomes" id="UP000034231"/>
    </source>
</evidence>
<dbReference type="SUPFAM" id="SSF51735">
    <property type="entry name" value="NAD(P)-binding Rossmann-fold domains"/>
    <property type="match status" value="1"/>
</dbReference>
<dbReference type="Proteomes" id="UP000034231">
    <property type="component" value="Unassembled WGS sequence"/>
</dbReference>
<dbReference type="Gene3D" id="3.40.50.720">
    <property type="entry name" value="NAD(P)-binding Rossmann-like Domain"/>
    <property type="match status" value="1"/>
</dbReference>
<feature type="domain" description="RmlD-like substrate binding" evidence="1">
    <location>
        <begin position="4"/>
        <end position="111"/>
    </location>
</feature>
<evidence type="ECO:0000259" key="1">
    <source>
        <dbReference type="Pfam" id="PF04321"/>
    </source>
</evidence>
<dbReference type="PANTHER" id="PTHR43245">
    <property type="entry name" value="BIFUNCTIONAL POLYMYXIN RESISTANCE PROTEIN ARNA"/>
    <property type="match status" value="1"/>
</dbReference>
<reference evidence="2 3" key="1">
    <citation type="journal article" date="2015" name="Nature">
        <title>rRNA introns, odd ribosomes, and small enigmatic genomes across a large radiation of phyla.</title>
        <authorList>
            <person name="Brown C.T."/>
            <person name="Hug L.A."/>
            <person name="Thomas B.C."/>
            <person name="Sharon I."/>
            <person name="Castelle C.J."/>
            <person name="Singh A."/>
            <person name="Wilkins M.J."/>
            <person name="Williams K.H."/>
            <person name="Banfield J.F."/>
        </authorList>
    </citation>
    <scope>NUCLEOTIDE SEQUENCE [LARGE SCALE GENOMIC DNA]</scope>
</reference>
<dbReference type="AlphaFoldDB" id="A0A0G0HZK4"/>
<dbReference type="InterPro" id="IPR029903">
    <property type="entry name" value="RmlD-like-bd"/>
</dbReference>
<dbReference type="Pfam" id="PF04321">
    <property type="entry name" value="RmlD_sub_bind"/>
    <property type="match status" value="1"/>
</dbReference>
<gene>
    <name evidence="2" type="ORF">US68_C0030G0010</name>
</gene>
<dbReference type="InterPro" id="IPR036291">
    <property type="entry name" value="NAD(P)-bd_dom_sf"/>
</dbReference>
<protein>
    <submittedName>
        <fullName evidence="2">NAD-dependent epimerase/dehydratase</fullName>
    </submittedName>
</protein>
<proteinExistence type="predicted"/>
<comment type="caution">
    <text evidence="2">The sequence shown here is derived from an EMBL/GenBank/DDBJ whole genome shotgun (WGS) entry which is preliminary data.</text>
</comment>
<name>A0A0G0HZK4_9BACT</name>
<sequence length="239" mass="27454">MPKRIAVTGSNGFIGKFLVKTLRDSGFMVIEGTRDNADVTNKRLLESFIKNSDAVVHLAVYQNVFEKSYIRFKKVNVEGSKNVLDLCKKHKKGLILFSSEVVFNKSDDFYTRSKKAQLETAKKYNNVEIVYPPVVLDLKRKLSWWQLMPGGVMATIGDGSKKITFIEVRDLCWHVVNLLNGINNELPVKTMTKYQYLDRVHKISGGFKLPFRTPIWMIRILAKLFVKTKYSKLLESILD</sequence>
<accession>A0A0G0HZK4</accession>
<organism evidence="2 3">
    <name type="scientific">Candidatus Shapirobacteria bacterium GW2011_GWE1_38_10</name>
    <dbReference type="NCBI Taxonomy" id="1618488"/>
    <lineage>
        <taxon>Bacteria</taxon>
        <taxon>Candidatus Shapironibacteriota</taxon>
    </lineage>
</organism>
<dbReference type="InterPro" id="IPR050177">
    <property type="entry name" value="Lipid_A_modif_metabolic_enz"/>
</dbReference>